<feature type="compositionally biased region" description="Gly residues" evidence="1">
    <location>
        <begin position="63"/>
        <end position="73"/>
    </location>
</feature>
<proteinExistence type="predicted"/>
<evidence type="ECO:0000313" key="3">
    <source>
        <dbReference type="Proteomes" id="UP000037460"/>
    </source>
</evidence>
<name>A0A0M0K0P8_9EUKA</name>
<dbReference type="EMBL" id="JWZX01001787">
    <property type="protein sequence ID" value="KOO32394.1"/>
    <property type="molecule type" value="Genomic_DNA"/>
</dbReference>
<gene>
    <name evidence="2" type="ORF">Ctob_015432</name>
</gene>
<reference evidence="3" key="1">
    <citation type="journal article" date="2015" name="PLoS Genet.">
        <title>Genome Sequence and Transcriptome Analyses of Chrysochromulina tobin: Metabolic Tools for Enhanced Algal Fitness in the Prominent Order Prymnesiales (Haptophyceae).</title>
        <authorList>
            <person name="Hovde B.T."/>
            <person name="Deodato C.R."/>
            <person name="Hunsperger H.M."/>
            <person name="Ryken S.A."/>
            <person name="Yost W."/>
            <person name="Jha R.K."/>
            <person name="Patterson J."/>
            <person name="Monnat R.J. Jr."/>
            <person name="Barlow S.B."/>
            <person name="Starkenburg S.R."/>
            <person name="Cattolico R.A."/>
        </authorList>
    </citation>
    <scope>NUCLEOTIDE SEQUENCE</scope>
    <source>
        <strain evidence="3">CCMP291</strain>
    </source>
</reference>
<feature type="region of interest" description="Disordered" evidence="1">
    <location>
        <begin position="1"/>
        <end position="81"/>
    </location>
</feature>
<comment type="caution">
    <text evidence="2">The sequence shown here is derived from an EMBL/GenBank/DDBJ whole genome shotgun (WGS) entry which is preliminary data.</text>
</comment>
<sequence length="287" mass="31533">MARGQKKGVHGEGSSAGRDDEDANAGKNKSHGKRAVRGEGSSAGRDRAGDVDDKDDDANQKTAGGGLTSGKPGGSLTSGKPVVFPARVFTTRVNYKDMVYKGGAEIDDKLNMELRPNFQTAPFSATLFADVPRLAQLAVLSLGWNAINWDADSFKPKIDYSSTGTVIMSSEMRELIKMSYPKLKEDEGRLSHAYLIKRVLGYSPFTWPGPNDKFGEFGEDIKLICEVLERVWLRAANESSDILPGLTNENEVGDLKLAFEDPLDDNDDDNGRRLYFLDHFYSEIVDN</sequence>
<protein>
    <submittedName>
        <fullName evidence="2">Uncharacterized protein</fullName>
    </submittedName>
</protein>
<evidence type="ECO:0000256" key="1">
    <source>
        <dbReference type="SAM" id="MobiDB-lite"/>
    </source>
</evidence>
<evidence type="ECO:0000313" key="2">
    <source>
        <dbReference type="EMBL" id="KOO32394.1"/>
    </source>
</evidence>
<organism evidence="2 3">
    <name type="scientific">Chrysochromulina tobinii</name>
    <dbReference type="NCBI Taxonomy" id="1460289"/>
    <lineage>
        <taxon>Eukaryota</taxon>
        <taxon>Haptista</taxon>
        <taxon>Haptophyta</taxon>
        <taxon>Prymnesiophyceae</taxon>
        <taxon>Prymnesiales</taxon>
        <taxon>Chrysochromulinaceae</taxon>
        <taxon>Chrysochromulina</taxon>
    </lineage>
</organism>
<keyword evidence="3" id="KW-1185">Reference proteome</keyword>
<dbReference type="Proteomes" id="UP000037460">
    <property type="component" value="Unassembled WGS sequence"/>
</dbReference>
<dbReference type="AlphaFoldDB" id="A0A0M0K0P8"/>
<accession>A0A0M0K0P8</accession>